<accession>A0ABX1RZ38</accession>
<dbReference type="Proteomes" id="UP000746690">
    <property type="component" value="Unassembled WGS sequence"/>
</dbReference>
<dbReference type="InterPro" id="IPR017853">
    <property type="entry name" value="GH"/>
</dbReference>
<keyword evidence="6" id="KW-0326">Glycosidase</keyword>
<sequence length="620" mass="71941">MRTVIFTFLMLVVWAGHAQKENNVLSWEVLSQHEVPEWFKDAKFGIYAHLGVYCVPAFEGEWYPRLMYQKDHKVQKHHIKTYGSLGKFNYHDFIPKFKLKNWDPKEWADLYKRAGAKFAGPVAEHHDGFSMWASKVNRWNAKKMGPKRDVVGELVKEIRKNDMKVITSFHHGFNISGYYNTVEGTATANPKYADLYGKLSPEKSYERWFKKLKEVIDNYQPDQIWFDWGLRDIPMEYRQKFASYYYSKENEWNKKVIITRKLDQLPLGVGVHDYEGGSARDLSPRLWQTDQSTGGHYWSWRAGMKTRSPRWLLRELISVVSKNGVMLLNVCPAADGSIPAGQKEMLYEVGDWLKINGEAIYGTRPWRVSGEGPNMYGKKGYYMEYNSALQTSPINVRYTQKDNNLYAICFDWPGKGFSFDKIQVNKITDKSKVTLIGHGEVDYEVVDKKLKIKKMGISQKEMPFKHAYVLKIEGFDLEADPFSKLEVIRLNADNATTTGHIVKRIGGVSNAKVQRNGLQNWHNPWDKVYWLVNVKTPGEYKVRGEFATRFKPARMVLKSQDDELKFETVPKTKYGVSVVKDYGSISFSKTGLYQIELKAQDYDNFPGIQRFWQIELAPLE</sequence>
<keyword evidence="5" id="KW-0378">Hydrolase</keyword>
<dbReference type="PANTHER" id="PTHR10030:SF37">
    <property type="entry name" value="ALPHA-L-FUCOSIDASE-RELATED"/>
    <property type="match status" value="1"/>
</dbReference>
<dbReference type="Gene3D" id="2.60.40.1180">
    <property type="entry name" value="Golgi alpha-mannosidase II"/>
    <property type="match status" value="1"/>
</dbReference>
<protein>
    <recommendedName>
        <fullName evidence="3">alpha-L-fucosidase</fullName>
        <ecNumber evidence="3">3.2.1.51</ecNumber>
    </recommendedName>
</protein>
<evidence type="ECO:0000256" key="3">
    <source>
        <dbReference type="ARBA" id="ARBA00012662"/>
    </source>
</evidence>
<name>A0ABX1RZ38_9FLAO</name>
<evidence type="ECO:0000256" key="1">
    <source>
        <dbReference type="ARBA" id="ARBA00004071"/>
    </source>
</evidence>
<dbReference type="PANTHER" id="PTHR10030">
    <property type="entry name" value="ALPHA-L-FUCOSIDASE"/>
    <property type="match status" value="1"/>
</dbReference>
<dbReference type="Gene3D" id="3.20.20.80">
    <property type="entry name" value="Glycosidases"/>
    <property type="match status" value="1"/>
</dbReference>
<organism evidence="9 10">
    <name type="scientific">Flavivirga algicola</name>
    <dbReference type="NCBI Taxonomy" id="2729136"/>
    <lineage>
        <taxon>Bacteria</taxon>
        <taxon>Pseudomonadati</taxon>
        <taxon>Bacteroidota</taxon>
        <taxon>Flavobacteriia</taxon>
        <taxon>Flavobacteriales</taxon>
        <taxon>Flavobacteriaceae</taxon>
        <taxon>Flavivirga</taxon>
    </lineage>
</organism>
<dbReference type="Pfam" id="PF16757">
    <property type="entry name" value="Fucosidase_C"/>
    <property type="match status" value="1"/>
</dbReference>
<feature type="domain" description="Glycoside hydrolase family 29 N-terminal" evidence="7">
    <location>
        <begin position="17"/>
        <end position="358"/>
    </location>
</feature>
<dbReference type="InterPro" id="IPR013780">
    <property type="entry name" value="Glyco_hydro_b"/>
</dbReference>
<dbReference type="RefSeq" id="WP_169674086.1">
    <property type="nucleotide sequence ID" value="NZ_JABBHF010000007.1"/>
</dbReference>
<gene>
    <name evidence="9" type="ORF">HHX25_12800</name>
</gene>
<evidence type="ECO:0000259" key="7">
    <source>
        <dbReference type="Pfam" id="PF01120"/>
    </source>
</evidence>
<keyword evidence="4" id="KW-0732">Signal</keyword>
<dbReference type="EC" id="3.2.1.51" evidence="3"/>
<evidence type="ECO:0000313" key="9">
    <source>
        <dbReference type="EMBL" id="NMH88386.1"/>
    </source>
</evidence>
<evidence type="ECO:0000259" key="8">
    <source>
        <dbReference type="Pfam" id="PF16757"/>
    </source>
</evidence>
<evidence type="ECO:0000313" key="10">
    <source>
        <dbReference type="Proteomes" id="UP000746690"/>
    </source>
</evidence>
<reference evidence="9 10" key="1">
    <citation type="submission" date="2020-04" db="EMBL/GenBank/DDBJ databases">
        <title>A Flavivirga sp. nov.</title>
        <authorList>
            <person name="Sun X."/>
        </authorList>
    </citation>
    <scope>NUCLEOTIDE SEQUENCE [LARGE SCALE GENOMIC DNA]</scope>
    <source>
        <strain evidence="9 10">Y03</strain>
    </source>
</reference>
<dbReference type="SUPFAM" id="SSF51445">
    <property type="entry name" value="(Trans)glycosidases"/>
    <property type="match status" value="1"/>
</dbReference>
<evidence type="ECO:0000256" key="6">
    <source>
        <dbReference type="ARBA" id="ARBA00023295"/>
    </source>
</evidence>
<dbReference type="PRINTS" id="PR00741">
    <property type="entry name" value="GLHYDRLASE29"/>
</dbReference>
<dbReference type="SMART" id="SM00812">
    <property type="entry name" value="Alpha_L_fucos"/>
    <property type="match status" value="1"/>
</dbReference>
<dbReference type="Pfam" id="PF01120">
    <property type="entry name" value="Alpha_L_fucos"/>
    <property type="match status" value="1"/>
</dbReference>
<feature type="domain" description="Alpha-L-fucosidase C-terminal" evidence="8">
    <location>
        <begin position="395"/>
        <end position="473"/>
    </location>
</feature>
<comment type="function">
    <text evidence="1">Alpha-L-fucosidase is responsible for hydrolyzing the alpha-1,6-linked fucose joined to the reducing-end N-acetylglucosamine of the carbohydrate moieties of glycoproteins.</text>
</comment>
<dbReference type="InterPro" id="IPR000933">
    <property type="entry name" value="Glyco_hydro_29"/>
</dbReference>
<comment type="caution">
    <text evidence="9">The sequence shown here is derived from an EMBL/GenBank/DDBJ whole genome shotgun (WGS) entry which is preliminary data.</text>
</comment>
<proteinExistence type="inferred from homology"/>
<dbReference type="InterPro" id="IPR057739">
    <property type="entry name" value="Glyco_hydro_29_N"/>
</dbReference>
<evidence type="ECO:0000256" key="4">
    <source>
        <dbReference type="ARBA" id="ARBA00022729"/>
    </source>
</evidence>
<evidence type="ECO:0000256" key="2">
    <source>
        <dbReference type="ARBA" id="ARBA00007951"/>
    </source>
</evidence>
<dbReference type="EMBL" id="JABBHF010000007">
    <property type="protein sequence ID" value="NMH88386.1"/>
    <property type="molecule type" value="Genomic_DNA"/>
</dbReference>
<dbReference type="InterPro" id="IPR016286">
    <property type="entry name" value="FUC_metazoa-typ"/>
</dbReference>
<keyword evidence="10" id="KW-1185">Reference proteome</keyword>
<evidence type="ECO:0000256" key="5">
    <source>
        <dbReference type="ARBA" id="ARBA00022801"/>
    </source>
</evidence>
<comment type="similarity">
    <text evidence="2">Belongs to the glycosyl hydrolase 29 family.</text>
</comment>
<dbReference type="InterPro" id="IPR031919">
    <property type="entry name" value="Fucosidase_C"/>
</dbReference>